<accession>A0ABP4C3C7</accession>
<evidence type="ECO:0000256" key="5">
    <source>
        <dbReference type="ARBA" id="ARBA00022984"/>
    </source>
</evidence>
<dbReference type="PANTHER" id="PTHR21581:SF33">
    <property type="entry name" value="D-ALANYL-D-ALANINE CARBOXYPEPTIDASE DACB"/>
    <property type="match status" value="1"/>
</dbReference>
<dbReference type="Pfam" id="PF00768">
    <property type="entry name" value="Peptidase_S11"/>
    <property type="match status" value="1"/>
</dbReference>
<evidence type="ECO:0000256" key="4">
    <source>
        <dbReference type="ARBA" id="ARBA00022960"/>
    </source>
</evidence>
<comment type="caution">
    <text evidence="10">The sequence shown here is derived from an EMBL/GenBank/DDBJ whole genome shotgun (WGS) entry which is preliminary data.</text>
</comment>
<evidence type="ECO:0000313" key="10">
    <source>
        <dbReference type="EMBL" id="GAA0959917.1"/>
    </source>
</evidence>
<keyword evidence="4" id="KW-0133">Cell shape</keyword>
<reference evidence="11" key="1">
    <citation type="journal article" date="2019" name="Int. J. Syst. Evol. Microbiol.">
        <title>The Global Catalogue of Microorganisms (GCM) 10K type strain sequencing project: providing services to taxonomists for standard genome sequencing and annotation.</title>
        <authorList>
            <consortium name="The Broad Institute Genomics Platform"/>
            <consortium name="The Broad Institute Genome Sequencing Center for Infectious Disease"/>
            <person name="Wu L."/>
            <person name="Ma J."/>
        </authorList>
    </citation>
    <scope>NUCLEOTIDE SEQUENCE [LARGE SCALE GENOMIC DNA]</scope>
    <source>
        <strain evidence="11">JCM 10696</strain>
    </source>
</reference>
<evidence type="ECO:0000256" key="1">
    <source>
        <dbReference type="ARBA" id="ARBA00007164"/>
    </source>
</evidence>
<evidence type="ECO:0000256" key="7">
    <source>
        <dbReference type="RuleBase" id="RU004016"/>
    </source>
</evidence>
<evidence type="ECO:0000256" key="6">
    <source>
        <dbReference type="ARBA" id="ARBA00023316"/>
    </source>
</evidence>
<dbReference type="Gene3D" id="3.40.710.10">
    <property type="entry name" value="DD-peptidase/beta-lactamase superfamily"/>
    <property type="match status" value="1"/>
</dbReference>
<sequence length="305" mass="32970">MLKKLTATTLAVSMITVAPVGAAEARAKPKAPQGVSATSAILYDATAKKVLWQRSPNKRMPVGSMNKVALAMVVLQKGGLNKKIKIKQKYKDWVDDWGASNSRLVPGDVLTARQLLEAMLIESGSDAAYALADTYGGSGGFLGAQAKMNALAKRLGMKNTRYTSFDGQPQKGDRTTAADQLKLARHAMKNKTFAAIVKTVKKDIVSAKGRRYPLRTHNLLLRGSGTNEDNTGYPGLYGIKTGTTGTAGACFMFAARRKKHTVYGVVLKSSSGEERFQDTVRMLNWAYGTKNTVTLTPAPPRLRND</sequence>
<organism evidence="10 11">
    <name type="scientific">Actinocorallia libanotica</name>
    <dbReference type="NCBI Taxonomy" id="46162"/>
    <lineage>
        <taxon>Bacteria</taxon>
        <taxon>Bacillati</taxon>
        <taxon>Actinomycetota</taxon>
        <taxon>Actinomycetes</taxon>
        <taxon>Streptosporangiales</taxon>
        <taxon>Thermomonosporaceae</taxon>
        <taxon>Actinocorallia</taxon>
    </lineage>
</organism>
<evidence type="ECO:0000256" key="8">
    <source>
        <dbReference type="SAM" id="SignalP"/>
    </source>
</evidence>
<dbReference type="EMBL" id="BAAAHH010000023">
    <property type="protein sequence ID" value="GAA0959917.1"/>
    <property type="molecule type" value="Genomic_DNA"/>
</dbReference>
<protein>
    <submittedName>
        <fullName evidence="10">Serine hydrolase</fullName>
    </submittedName>
</protein>
<evidence type="ECO:0000259" key="9">
    <source>
        <dbReference type="Pfam" id="PF00768"/>
    </source>
</evidence>
<feature type="chain" id="PRO_5045752976" evidence="8">
    <location>
        <begin position="23"/>
        <end position="305"/>
    </location>
</feature>
<dbReference type="InterPro" id="IPR001967">
    <property type="entry name" value="Peptidase_S11_N"/>
</dbReference>
<evidence type="ECO:0000256" key="2">
    <source>
        <dbReference type="ARBA" id="ARBA00022729"/>
    </source>
</evidence>
<keyword evidence="11" id="KW-1185">Reference proteome</keyword>
<dbReference type="Proteomes" id="UP001500665">
    <property type="component" value="Unassembled WGS sequence"/>
</dbReference>
<gene>
    <name evidence="10" type="ORF">GCM10009550_50310</name>
</gene>
<evidence type="ECO:0000256" key="3">
    <source>
        <dbReference type="ARBA" id="ARBA00022801"/>
    </source>
</evidence>
<dbReference type="SUPFAM" id="SSF56601">
    <property type="entry name" value="beta-lactamase/transpeptidase-like"/>
    <property type="match status" value="1"/>
</dbReference>
<feature type="signal peptide" evidence="8">
    <location>
        <begin position="1"/>
        <end position="22"/>
    </location>
</feature>
<keyword evidence="2 8" id="KW-0732">Signal</keyword>
<comment type="similarity">
    <text evidence="1 7">Belongs to the peptidase S11 family.</text>
</comment>
<dbReference type="InterPro" id="IPR012338">
    <property type="entry name" value="Beta-lactam/transpept-like"/>
</dbReference>
<proteinExistence type="inferred from homology"/>
<keyword evidence="6" id="KW-0961">Cell wall biogenesis/degradation</keyword>
<dbReference type="PRINTS" id="PR00725">
    <property type="entry name" value="DADACBPTASE1"/>
</dbReference>
<dbReference type="RefSeq" id="WP_344243414.1">
    <property type="nucleotide sequence ID" value="NZ_BAAAHH010000023.1"/>
</dbReference>
<dbReference type="InterPro" id="IPR018044">
    <property type="entry name" value="Peptidase_S11"/>
</dbReference>
<keyword evidence="5" id="KW-0573">Peptidoglycan synthesis</keyword>
<feature type="domain" description="Peptidase S11 D-alanyl-D-alanine carboxypeptidase A N-terminal" evidence="9">
    <location>
        <begin position="31"/>
        <end position="269"/>
    </location>
</feature>
<evidence type="ECO:0000313" key="11">
    <source>
        <dbReference type="Proteomes" id="UP001500665"/>
    </source>
</evidence>
<keyword evidence="3 10" id="KW-0378">Hydrolase</keyword>
<dbReference type="PANTHER" id="PTHR21581">
    <property type="entry name" value="D-ALANYL-D-ALANINE CARBOXYPEPTIDASE"/>
    <property type="match status" value="1"/>
</dbReference>
<name>A0ABP4C3C7_9ACTN</name>
<dbReference type="GO" id="GO:0016787">
    <property type="term" value="F:hydrolase activity"/>
    <property type="evidence" value="ECO:0007669"/>
    <property type="project" value="UniProtKB-KW"/>
</dbReference>